<evidence type="ECO:0000259" key="1">
    <source>
        <dbReference type="Pfam" id="PF00534"/>
    </source>
</evidence>
<comment type="caution">
    <text evidence="3">The sequence shown here is derived from an EMBL/GenBank/DDBJ whole genome shotgun (WGS) entry which is preliminary data.</text>
</comment>
<dbReference type="SUPFAM" id="SSF53756">
    <property type="entry name" value="UDP-Glycosyltransferase/glycogen phosphorylase"/>
    <property type="match status" value="1"/>
</dbReference>
<organism evidence="3 4">
    <name type="scientific">Algoriphagus aquaeductus</name>
    <dbReference type="NCBI Taxonomy" id="475299"/>
    <lineage>
        <taxon>Bacteria</taxon>
        <taxon>Pseudomonadati</taxon>
        <taxon>Bacteroidota</taxon>
        <taxon>Cytophagia</taxon>
        <taxon>Cytophagales</taxon>
        <taxon>Cyclobacteriaceae</taxon>
        <taxon>Algoriphagus</taxon>
    </lineage>
</organism>
<reference evidence="3 4" key="1">
    <citation type="submission" date="2018-06" db="EMBL/GenBank/DDBJ databases">
        <title>Genomic Encyclopedia of Archaeal and Bacterial Type Strains, Phase II (KMG-II): from individual species to whole genera.</title>
        <authorList>
            <person name="Goeker M."/>
        </authorList>
    </citation>
    <scope>NUCLEOTIDE SEQUENCE [LARGE SCALE GENOMIC DNA]</scope>
    <source>
        <strain evidence="3 4">T4</strain>
    </source>
</reference>
<feature type="domain" description="Glycosyltransferase subfamily 4-like N-terminal" evidence="2">
    <location>
        <begin position="14"/>
        <end position="167"/>
    </location>
</feature>
<dbReference type="Proteomes" id="UP000248917">
    <property type="component" value="Unassembled WGS sequence"/>
</dbReference>
<evidence type="ECO:0000259" key="2">
    <source>
        <dbReference type="Pfam" id="PF13439"/>
    </source>
</evidence>
<keyword evidence="4" id="KW-1185">Reference proteome</keyword>
<proteinExistence type="predicted"/>
<dbReference type="AlphaFoldDB" id="A0A326RMX9"/>
<dbReference type="PANTHER" id="PTHR45947">
    <property type="entry name" value="SULFOQUINOVOSYL TRANSFERASE SQD2"/>
    <property type="match status" value="1"/>
</dbReference>
<gene>
    <name evidence="3" type="ORF">CLV31_12443</name>
</gene>
<dbReference type="EMBL" id="QKTX01000024">
    <property type="protein sequence ID" value="PZV76718.1"/>
    <property type="molecule type" value="Genomic_DNA"/>
</dbReference>
<sequence length="361" mass="41779">MKILQLIQKPQRRGAEIFTVQLSEELMASCHEVRLVALFQHRQEIEFLGPFYKLNRALSRRFFDYQGWLQLSRLIREFQPDLVQANAADTLKFAVFSRLIFGWKAKLVYRNANQMGDFIRGFWHRKFNQFLVDRLEGVISVSEASQIDFFKTFRFPVQKSRTIPIGIVSRDIDKKLKEVQKLPPSRYLIQIGSWVPEKDSLGMLDMFVQLQDESLNLVFLGSGPLEEEMRRKILDLGLLHRVTLLPNRANIFPILSRAQALVMPSKIEGLPAVILEAMYCRVPVVAYGVGGIPEVLEFGKTGWCIDPEDREAFVQAIQEVLEMEEDRKKKILDSAFDLVTADYNLATVAKKFEQFYLQILE</sequence>
<dbReference type="InterPro" id="IPR001296">
    <property type="entry name" value="Glyco_trans_1"/>
</dbReference>
<dbReference type="GO" id="GO:0016757">
    <property type="term" value="F:glycosyltransferase activity"/>
    <property type="evidence" value="ECO:0007669"/>
    <property type="project" value="InterPro"/>
</dbReference>
<protein>
    <submittedName>
        <fullName evidence="3">Glycosyltransferase involved in cell wall biosynthesis</fullName>
    </submittedName>
</protein>
<dbReference type="Pfam" id="PF13439">
    <property type="entry name" value="Glyco_transf_4"/>
    <property type="match status" value="1"/>
</dbReference>
<dbReference type="Pfam" id="PF00534">
    <property type="entry name" value="Glycos_transf_1"/>
    <property type="match status" value="1"/>
</dbReference>
<keyword evidence="3" id="KW-0808">Transferase</keyword>
<name>A0A326RMX9_9BACT</name>
<evidence type="ECO:0000313" key="3">
    <source>
        <dbReference type="EMBL" id="PZV76718.1"/>
    </source>
</evidence>
<accession>A0A326RMX9</accession>
<evidence type="ECO:0000313" key="4">
    <source>
        <dbReference type="Proteomes" id="UP000248917"/>
    </source>
</evidence>
<feature type="domain" description="Glycosyl transferase family 1" evidence="1">
    <location>
        <begin position="175"/>
        <end position="329"/>
    </location>
</feature>
<dbReference type="Gene3D" id="3.40.50.2000">
    <property type="entry name" value="Glycogen Phosphorylase B"/>
    <property type="match status" value="2"/>
</dbReference>
<dbReference type="PANTHER" id="PTHR45947:SF15">
    <property type="entry name" value="TEICHURONIC ACID BIOSYNTHESIS GLYCOSYLTRANSFERASE TUAC-RELATED"/>
    <property type="match status" value="1"/>
</dbReference>
<dbReference type="InterPro" id="IPR028098">
    <property type="entry name" value="Glyco_trans_4-like_N"/>
</dbReference>
<dbReference type="InterPro" id="IPR050194">
    <property type="entry name" value="Glycosyltransferase_grp1"/>
</dbReference>
<dbReference type="RefSeq" id="WP_111394999.1">
    <property type="nucleotide sequence ID" value="NZ_QKTX01000024.1"/>
</dbReference>
<dbReference type="OrthoDB" id="1522162at2"/>